<reference evidence="2 3" key="1">
    <citation type="submission" date="2021-06" db="EMBL/GenBank/DDBJ databases">
        <title>Genome sequence of Babesia caballi.</title>
        <authorList>
            <person name="Yamagishi J."/>
            <person name="Kidaka T."/>
            <person name="Ochi A."/>
        </authorList>
    </citation>
    <scope>NUCLEOTIDE SEQUENCE [LARGE SCALE GENOMIC DNA]</scope>
    <source>
        <strain evidence="2">USDA-D6B2</strain>
    </source>
</reference>
<evidence type="ECO:0000313" key="2">
    <source>
        <dbReference type="EMBL" id="GIX62047.1"/>
    </source>
</evidence>
<feature type="compositionally biased region" description="Basic and acidic residues" evidence="1">
    <location>
        <begin position="388"/>
        <end position="399"/>
    </location>
</feature>
<evidence type="ECO:0000256" key="1">
    <source>
        <dbReference type="SAM" id="MobiDB-lite"/>
    </source>
</evidence>
<dbReference type="EMBL" id="BPLF01000001">
    <property type="protein sequence ID" value="GIX62047.1"/>
    <property type="molecule type" value="Genomic_DNA"/>
</dbReference>
<dbReference type="GeneID" id="94193528"/>
<evidence type="ECO:0000313" key="3">
    <source>
        <dbReference type="Proteomes" id="UP001497744"/>
    </source>
</evidence>
<protein>
    <submittedName>
        <fullName evidence="2">Solute carrier family 35 member G2-like, putative</fullName>
    </submittedName>
</protein>
<proteinExistence type="predicted"/>
<comment type="caution">
    <text evidence="2">The sequence shown here is derived from an EMBL/GenBank/DDBJ whole genome shotgun (WGS) entry which is preliminary data.</text>
</comment>
<name>A0AAV4LP50_BABCB</name>
<organism evidence="2 3">
    <name type="scientific">Babesia caballi</name>
    <dbReference type="NCBI Taxonomy" id="5871"/>
    <lineage>
        <taxon>Eukaryota</taxon>
        <taxon>Sar</taxon>
        <taxon>Alveolata</taxon>
        <taxon>Apicomplexa</taxon>
        <taxon>Aconoidasida</taxon>
        <taxon>Piroplasmida</taxon>
        <taxon>Babesiidae</taxon>
        <taxon>Babesia</taxon>
    </lineage>
</organism>
<gene>
    <name evidence="2" type="ORF">BcabD6B2_14820</name>
</gene>
<dbReference type="Proteomes" id="UP001497744">
    <property type="component" value="Unassembled WGS sequence"/>
</dbReference>
<keyword evidence="3" id="KW-1185">Reference proteome</keyword>
<feature type="compositionally biased region" description="Basic residues" evidence="1">
    <location>
        <begin position="433"/>
        <end position="444"/>
    </location>
</feature>
<sequence length="452" mass="51643">MKNNSQRIQSEFDHLQFLLSGIKQGRMFETSRTFESEGVFTARSDDTSAFDRNALFVDKDTVLLDSLTFLETVLRFASEDDYDYILSTTVDTSEGRVQLSPFLTNLYYLLTYFHYYMLSQTAPLYKMEPLQDRYAVMFQKCLFHRCKMLALSCLLAVVRHNVVIRPVESADYCYNWLLVFTQIGGEEYDFDRSVIEKDLRDINFLDHVDEWNSISGTWCVVFCKLRSAFVFRLPAELQQIKSMVSSTAKEAPVEASDDINQIKEITGITDTAVIQECLEKHDFDISNAIMDLFNAVKEQPRPLAQPAKQTIVDPSLSMRFLPKESRQAVLNYWLVVCPYFIAVLRDYVNRPELYDDDYESEDEFDGDVVPLNAKALYDDIISSDGDSDGGKDHASKENDIGSVAGPPKMTFQPKGGSARSQHKEGNATSSRGNRGRRNFNRKRNTINMDAFG</sequence>
<accession>A0AAV4LP50</accession>
<dbReference type="RefSeq" id="XP_067714116.1">
    <property type="nucleotide sequence ID" value="XM_067858015.1"/>
</dbReference>
<feature type="region of interest" description="Disordered" evidence="1">
    <location>
        <begin position="382"/>
        <end position="452"/>
    </location>
</feature>
<dbReference type="Gene3D" id="1.10.8.10">
    <property type="entry name" value="DNA helicase RuvA subunit, C-terminal domain"/>
    <property type="match status" value="1"/>
</dbReference>
<dbReference type="AlphaFoldDB" id="A0AAV4LP50"/>